<dbReference type="Proteomes" id="UP001383192">
    <property type="component" value="Unassembled WGS sequence"/>
</dbReference>
<sequence length="332" mass="38055">MGTTSLALACIALVISLLHALIAAWIRPRSYNSRWGNDRDIMRKFPLYKATEDLSYKLRNIVDNNFALIFTSDQSTDRQRSYAVMHTSYVFGQFLSWVHILRNETEFLNPSIKHRHDARAINLIFRHIRTTLLTDGSSSPFMLWAGEQLAIAEIMTVRDPMEEGGQARCVGFATFCRKWKADEDFRDWFHPTAEGLFLIGESNDPSDYERLQCLQHLLADLLVHLNPQDHDAEMRIIRCHATPSWCRCNYCDKARSMTMSRPSVLHNSPQSVSILPVLRPNAHGKDDNINMAMEAMKSLTRPGGSVPLSTKQPSSSKRMDWLLTPMFLCMYQ</sequence>
<proteinExistence type="predicted"/>
<feature type="chain" id="PRO_5043833130" evidence="1">
    <location>
        <begin position="21"/>
        <end position="332"/>
    </location>
</feature>
<reference evidence="2 3" key="1">
    <citation type="submission" date="2024-01" db="EMBL/GenBank/DDBJ databases">
        <title>A draft genome for a cacao thread blight-causing isolate of Paramarasmius palmivorus.</title>
        <authorList>
            <person name="Baruah I.K."/>
            <person name="Bukari Y."/>
            <person name="Amoako-Attah I."/>
            <person name="Meinhardt L.W."/>
            <person name="Bailey B.A."/>
            <person name="Cohen S.P."/>
        </authorList>
    </citation>
    <scope>NUCLEOTIDE SEQUENCE [LARGE SCALE GENOMIC DNA]</scope>
    <source>
        <strain evidence="2 3">GH-12</strain>
    </source>
</reference>
<evidence type="ECO:0000313" key="3">
    <source>
        <dbReference type="Proteomes" id="UP001383192"/>
    </source>
</evidence>
<dbReference type="AlphaFoldDB" id="A0AAW0DD60"/>
<dbReference type="EMBL" id="JAYKXP010000017">
    <property type="protein sequence ID" value="KAK7049428.1"/>
    <property type="molecule type" value="Genomic_DNA"/>
</dbReference>
<organism evidence="2 3">
    <name type="scientific">Paramarasmius palmivorus</name>
    <dbReference type="NCBI Taxonomy" id="297713"/>
    <lineage>
        <taxon>Eukaryota</taxon>
        <taxon>Fungi</taxon>
        <taxon>Dikarya</taxon>
        <taxon>Basidiomycota</taxon>
        <taxon>Agaricomycotina</taxon>
        <taxon>Agaricomycetes</taxon>
        <taxon>Agaricomycetidae</taxon>
        <taxon>Agaricales</taxon>
        <taxon>Marasmiineae</taxon>
        <taxon>Marasmiaceae</taxon>
        <taxon>Paramarasmius</taxon>
    </lineage>
</organism>
<evidence type="ECO:0000313" key="2">
    <source>
        <dbReference type="EMBL" id="KAK7049428.1"/>
    </source>
</evidence>
<keyword evidence="3" id="KW-1185">Reference proteome</keyword>
<comment type="caution">
    <text evidence="2">The sequence shown here is derived from an EMBL/GenBank/DDBJ whole genome shotgun (WGS) entry which is preliminary data.</text>
</comment>
<protein>
    <submittedName>
        <fullName evidence="2">Uncharacterized protein</fullName>
    </submittedName>
</protein>
<name>A0AAW0DD60_9AGAR</name>
<gene>
    <name evidence="2" type="ORF">VNI00_006029</name>
</gene>
<accession>A0AAW0DD60</accession>
<evidence type="ECO:0000256" key="1">
    <source>
        <dbReference type="SAM" id="SignalP"/>
    </source>
</evidence>
<keyword evidence="1" id="KW-0732">Signal</keyword>
<feature type="signal peptide" evidence="1">
    <location>
        <begin position="1"/>
        <end position="20"/>
    </location>
</feature>